<evidence type="ECO:0000256" key="1">
    <source>
        <dbReference type="SAM" id="MobiDB-lite"/>
    </source>
</evidence>
<keyword evidence="2" id="KW-0812">Transmembrane</keyword>
<feature type="transmembrane region" description="Helical" evidence="2">
    <location>
        <begin position="94"/>
        <end position="115"/>
    </location>
</feature>
<dbReference type="Proteomes" id="UP000602905">
    <property type="component" value="Unassembled WGS sequence"/>
</dbReference>
<keyword evidence="2" id="KW-0472">Membrane</keyword>
<evidence type="ECO:0000313" key="3">
    <source>
        <dbReference type="EMBL" id="KAF8690268.1"/>
    </source>
</evidence>
<gene>
    <name evidence="3" type="ORF">RHS03_08967</name>
</gene>
<dbReference type="EMBL" id="JACYCD010000611">
    <property type="protein sequence ID" value="KAF8690268.1"/>
    <property type="molecule type" value="Genomic_DNA"/>
</dbReference>
<evidence type="ECO:0000256" key="2">
    <source>
        <dbReference type="SAM" id="Phobius"/>
    </source>
</evidence>
<feature type="region of interest" description="Disordered" evidence="1">
    <location>
        <begin position="13"/>
        <end position="33"/>
    </location>
</feature>
<organism evidence="3 4">
    <name type="scientific">Rhizoctonia solani</name>
    <dbReference type="NCBI Taxonomy" id="456999"/>
    <lineage>
        <taxon>Eukaryota</taxon>
        <taxon>Fungi</taxon>
        <taxon>Dikarya</taxon>
        <taxon>Basidiomycota</taxon>
        <taxon>Agaricomycotina</taxon>
        <taxon>Agaricomycetes</taxon>
        <taxon>Cantharellales</taxon>
        <taxon>Ceratobasidiaceae</taxon>
        <taxon>Rhizoctonia</taxon>
    </lineage>
</organism>
<keyword evidence="2" id="KW-1133">Transmembrane helix</keyword>
<evidence type="ECO:0000313" key="4">
    <source>
        <dbReference type="Proteomes" id="UP000602905"/>
    </source>
</evidence>
<feature type="non-terminal residue" evidence="3">
    <location>
        <position position="1"/>
    </location>
</feature>
<comment type="caution">
    <text evidence="3">The sequence shown here is derived from an EMBL/GenBank/DDBJ whole genome shotgun (WGS) entry which is preliminary data.</text>
</comment>
<proteinExistence type="predicted"/>
<accession>A0A8H7HKE6</accession>
<reference evidence="3" key="1">
    <citation type="submission" date="2020-09" db="EMBL/GenBank/DDBJ databases">
        <title>Comparative genome analyses of four rice-infecting Rhizoctonia solani isolates reveal extensive enrichment of homogalacturonan modification genes.</title>
        <authorList>
            <person name="Lee D.-Y."/>
            <person name="Jeon J."/>
            <person name="Kim K.-T."/>
            <person name="Cheong K."/>
            <person name="Song H."/>
            <person name="Choi G."/>
            <person name="Ko J."/>
            <person name="Opiyo S.O."/>
            <person name="Zuo S."/>
            <person name="Madhav S."/>
            <person name="Lee Y.-H."/>
            <person name="Wang G.-L."/>
        </authorList>
    </citation>
    <scope>NUCLEOTIDE SEQUENCE</scope>
    <source>
        <strain evidence="3">AG1-IA WGL</strain>
    </source>
</reference>
<dbReference type="AlphaFoldDB" id="A0A8H7HKE6"/>
<name>A0A8H7HKE6_9AGAM</name>
<protein>
    <submittedName>
        <fullName evidence="3">Uncharacterized protein</fullName>
    </submittedName>
</protein>
<sequence length="254" mass="28825">MLRTQVRNTVTPARDRHLVATSSPRSPRPPAPSLRPVAFMRLSRTSTSSLRYPRIPRGRCAHSHDIGPDSAKLRLGPSVLTIGRAEPLGSPLLIFAYLFYFVLYFTSLFLSCFALRAHGHFLPAPAASLHVCTYVYKQAWEVQCLPSLATPVLTRRIHSLILPARPAPSRRLDTRPHRPLRSALTRLVIRFASASLTIHLFISDVFEVGGTKECPNKIRQGSWENGDTRVQRCVFNSESFRLEYLNFWFIRSFK</sequence>